<reference evidence="1 2" key="2">
    <citation type="journal article" date="2018" name="New Phytol.">
        <title>High intraspecific genome diversity in the model arbuscular mycorrhizal symbiont Rhizophagus irregularis.</title>
        <authorList>
            <person name="Chen E.C.H."/>
            <person name="Morin E."/>
            <person name="Beaudet D."/>
            <person name="Noel J."/>
            <person name="Yildirir G."/>
            <person name="Ndikumana S."/>
            <person name="Charron P."/>
            <person name="St-Onge C."/>
            <person name="Giorgi J."/>
            <person name="Kruger M."/>
            <person name="Marton T."/>
            <person name="Ropars J."/>
            <person name="Grigoriev I.V."/>
            <person name="Hainaut M."/>
            <person name="Henrissat B."/>
            <person name="Roux C."/>
            <person name="Martin F."/>
            <person name="Corradi N."/>
        </authorList>
    </citation>
    <scope>NUCLEOTIDE SEQUENCE [LARGE SCALE GENOMIC DNA]</scope>
    <source>
        <strain evidence="1 2">DAOM 197198</strain>
    </source>
</reference>
<dbReference type="EMBL" id="AUPC02000387">
    <property type="protein sequence ID" value="POG60484.1"/>
    <property type="molecule type" value="Genomic_DNA"/>
</dbReference>
<keyword evidence="2" id="KW-1185">Reference proteome</keyword>
<reference evidence="1 2" key="1">
    <citation type="journal article" date="2013" name="Proc. Natl. Acad. Sci. U.S.A.">
        <title>Genome of an arbuscular mycorrhizal fungus provides insight into the oldest plant symbiosis.</title>
        <authorList>
            <person name="Tisserant E."/>
            <person name="Malbreil M."/>
            <person name="Kuo A."/>
            <person name="Kohler A."/>
            <person name="Symeonidi A."/>
            <person name="Balestrini R."/>
            <person name="Charron P."/>
            <person name="Duensing N."/>
            <person name="Frei Dit Frey N."/>
            <person name="Gianinazzi-Pearson V."/>
            <person name="Gilbert L.B."/>
            <person name="Handa Y."/>
            <person name="Herr J.R."/>
            <person name="Hijri M."/>
            <person name="Koul R."/>
            <person name="Kawaguchi M."/>
            <person name="Krajinski F."/>
            <person name="Lammers P.J."/>
            <person name="Masclaux F.G."/>
            <person name="Murat C."/>
            <person name="Morin E."/>
            <person name="Ndikumana S."/>
            <person name="Pagni M."/>
            <person name="Petitpierre D."/>
            <person name="Requena N."/>
            <person name="Rosikiewicz P."/>
            <person name="Riley R."/>
            <person name="Saito K."/>
            <person name="San Clemente H."/>
            <person name="Shapiro H."/>
            <person name="van Tuinen D."/>
            <person name="Becard G."/>
            <person name="Bonfante P."/>
            <person name="Paszkowski U."/>
            <person name="Shachar-Hill Y.Y."/>
            <person name="Tuskan G.A."/>
            <person name="Young P.W."/>
            <person name="Sanders I.R."/>
            <person name="Henrissat B."/>
            <person name="Rensing S.A."/>
            <person name="Grigoriev I.V."/>
            <person name="Corradi N."/>
            <person name="Roux C."/>
            <person name="Martin F."/>
        </authorList>
    </citation>
    <scope>NUCLEOTIDE SEQUENCE [LARGE SCALE GENOMIC DNA]</scope>
    <source>
        <strain evidence="1 2">DAOM 197198</strain>
    </source>
</reference>
<proteinExistence type="predicted"/>
<comment type="caution">
    <text evidence="1">The sequence shown here is derived from an EMBL/GenBank/DDBJ whole genome shotgun (WGS) entry which is preliminary data.</text>
</comment>
<protein>
    <submittedName>
        <fullName evidence="1">Uncharacterized protein</fullName>
    </submittedName>
</protein>
<dbReference type="VEuPathDB" id="FungiDB:RhiirFUN_004008"/>
<organism evidence="1 2">
    <name type="scientific">Rhizophagus irregularis (strain DAOM 181602 / DAOM 197198 / MUCL 43194)</name>
    <name type="common">Arbuscular mycorrhizal fungus</name>
    <name type="synonym">Glomus intraradices</name>
    <dbReference type="NCBI Taxonomy" id="747089"/>
    <lineage>
        <taxon>Eukaryota</taxon>
        <taxon>Fungi</taxon>
        <taxon>Fungi incertae sedis</taxon>
        <taxon>Mucoromycota</taxon>
        <taxon>Glomeromycotina</taxon>
        <taxon>Glomeromycetes</taxon>
        <taxon>Glomerales</taxon>
        <taxon>Glomeraceae</taxon>
        <taxon>Rhizophagus</taxon>
    </lineage>
</organism>
<accession>A0A2H5SYW6</accession>
<dbReference type="Proteomes" id="UP000018888">
    <property type="component" value="Unassembled WGS sequence"/>
</dbReference>
<evidence type="ECO:0000313" key="2">
    <source>
        <dbReference type="Proteomes" id="UP000018888"/>
    </source>
</evidence>
<gene>
    <name evidence="1" type="ORF">GLOIN_2v1712813</name>
</gene>
<name>A0A2H5SYW6_RHIID</name>
<sequence>MQFSKVSFFLFLFTIITIVNAIPSNDLQKRISCSFGDAGCKASCFSKNGCCCNTCNGSSCKDICDCSCSCFKK</sequence>
<dbReference type="AlphaFoldDB" id="A0A2H5SYW6"/>
<evidence type="ECO:0000313" key="1">
    <source>
        <dbReference type="EMBL" id="POG60484.1"/>
    </source>
</evidence>